<evidence type="ECO:0000313" key="1">
    <source>
        <dbReference type="EMBL" id="WAS96154.1"/>
    </source>
</evidence>
<reference evidence="1" key="1">
    <citation type="submission" date="2022-11" db="EMBL/GenBank/DDBJ databases">
        <title>Minimal conservation of predation-associated metabolite biosynthetic gene clusters underscores biosynthetic potential of Myxococcota including descriptions for ten novel species: Archangium lansinium sp. nov., Myxococcus landrumus sp. nov., Nannocystis bai.</title>
        <authorList>
            <person name="Ahearne A."/>
            <person name="Stevens C."/>
            <person name="Dowd S."/>
        </authorList>
    </citation>
    <scope>NUCLEOTIDE SEQUENCE</scope>
    <source>
        <strain evidence="1">Fl3</strain>
    </source>
</reference>
<organism evidence="1 2">
    <name type="scientific">Nannocystis punicea</name>
    <dbReference type="NCBI Taxonomy" id="2995304"/>
    <lineage>
        <taxon>Bacteria</taxon>
        <taxon>Pseudomonadati</taxon>
        <taxon>Myxococcota</taxon>
        <taxon>Polyangia</taxon>
        <taxon>Nannocystales</taxon>
        <taxon>Nannocystaceae</taxon>
        <taxon>Nannocystis</taxon>
    </lineage>
</organism>
<gene>
    <name evidence="1" type="ORF">O0S08_08325</name>
</gene>
<dbReference type="Proteomes" id="UP001164459">
    <property type="component" value="Chromosome"/>
</dbReference>
<dbReference type="RefSeq" id="WP_269038495.1">
    <property type="nucleotide sequence ID" value="NZ_CP114040.1"/>
</dbReference>
<accession>A0ABY7HAT4</accession>
<dbReference type="EMBL" id="CP114040">
    <property type="protein sequence ID" value="WAS96154.1"/>
    <property type="molecule type" value="Genomic_DNA"/>
</dbReference>
<protein>
    <submittedName>
        <fullName evidence="1">Uncharacterized protein</fullName>
    </submittedName>
</protein>
<name>A0ABY7HAT4_9BACT</name>
<evidence type="ECO:0000313" key="2">
    <source>
        <dbReference type="Proteomes" id="UP001164459"/>
    </source>
</evidence>
<sequence>MQRPSSRPQEPVAIPRVPDGASLATRVRLGLRALNVLEDDAGDPI</sequence>
<proteinExistence type="predicted"/>
<keyword evidence="2" id="KW-1185">Reference proteome</keyword>